<dbReference type="Gene3D" id="6.10.340.10">
    <property type="match status" value="1"/>
</dbReference>
<dbReference type="CDD" id="cd06225">
    <property type="entry name" value="HAMP"/>
    <property type="match status" value="2"/>
</dbReference>
<evidence type="ECO:0000256" key="1">
    <source>
        <dbReference type="ARBA" id="ARBA00023224"/>
    </source>
</evidence>
<name>A0A2S9YHZ3_9BACT</name>
<comment type="caution">
    <text evidence="7">The sequence shown here is derived from an EMBL/GenBank/DDBJ whole genome shotgun (WGS) entry which is preliminary data.</text>
</comment>
<reference evidence="7 8" key="1">
    <citation type="submission" date="2018-03" db="EMBL/GenBank/DDBJ databases">
        <title>Draft Genome Sequences of the Obligatory Marine Myxobacteria Enhygromyxa salina SWB005.</title>
        <authorList>
            <person name="Poehlein A."/>
            <person name="Moghaddam J.A."/>
            <person name="Harms H."/>
            <person name="Alanjari M."/>
            <person name="Koenig G.M."/>
            <person name="Daniel R."/>
            <person name="Schaeberle T.F."/>
        </authorList>
    </citation>
    <scope>NUCLEOTIDE SEQUENCE [LARGE SCALE GENOMIC DNA]</scope>
    <source>
        <strain evidence="7 8">SWB005</strain>
    </source>
</reference>
<gene>
    <name evidence="7" type="primary">frzCD_1</name>
    <name evidence="7" type="ORF">ENSA5_05950</name>
</gene>
<dbReference type="GO" id="GO:0007165">
    <property type="term" value="P:signal transduction"/>
    <property type="evidence" value="ECO:0007669"/>
    <property type="project" value="UniProtKB-KW"/>
</dbReference>
<dbReference type="PANTHER" id="PTHR32089">
    <property type="entry name" value="METHYL-ACCEPTING CHEMOTAXIS PROTEIN MCPB"/>
    <property type="match status" value="1"/>
</dbReference>
<feature type="transmembrane region" description="Helical" evidence="4">
    <location>
        <begin position="95"/>
        <end position="117"/>
    </location>
</feature>
<dbReference type="SMART" id="SM00304">
    <property type="entry name" value="HAMP"/>
    <property type="match status" value="1"/>
</dbReference>
<feature type="domain" description="HAMP" evidence="6">
    <location>
        <begin position="325"/>
        <end position="380"/>
    </location>
</feature>
<dbReference type="Pfam" id="PF00672">
    <property type="entry name" value="HAMP"/>
    <property type="match status" value="1"/>
</dbReference>
<accession>A0A2S9YHZ3</accession>
<evidence type="ECO:0000259" key="6">
    <source>
        <dbReference type="PROSITE" id="PS50885"/>
    </source>
</evidence>
<evidence type="ECO:0000256" key="4">
    <source>
        <dbReference type="SAM" id="Phobius"/>
    </source>
</evidence>
<evidence type="ECO:0000256" key="2">
    <source>
        <dbReference type="ARBA" id="ARBA00029447"/>
    </source>
</evidence>
<dbReference type="RefSeq" id="WP_106390056.1">
    <property type="nucleotide sequence ID" value="NZ_PVNK01000030.1"/>
</dbReference>
<dbReference type="EMBL" id="PVNK01000030">
    <property type="protein sequence ID" value="PRQ04681.1"/>
    <property type="molecule type" value="Genomic_DNA"/>
</dbReference>
<keyword evidence="8" id="KW-1185">Reference proteome</keyword>
<evidence type="ECO:0000313" key="7">
    <source>
        <dbReference type="EMBL" id="PRQ04681.1"/>
    </source>
</evidence>
<dbReference type="AlphaFoldDB" id="A0A2S9YHZ3"/>
<dbReference type="Proteomes" id="UP000237968">
    <property type="component" value="Unassembled WGS sequence"/>
</dbReference>
<feature type="domain" description="Methyl-accepting transducer" evidence="5">
    <location>
        <begin position="414"/>
        <end position="636"/>
    </location>
</feature>
<feature type="transmembrane region" description="Helical" evidence="4">
    <location>
        <begin position="184"/>
        <end position="204"/>
    </location>
</feature>
<keyword evidence="1 3" id="KW-0807">Transducer</keyword>
<keyword evidence="4" id="KW-1133">Transmembrane helix</keyword>
<evidence type="ECO:0000256" key="3">
    <source>
        <dbReference type="PROSITE-ProRule" id="PRU00284"/>
    </source>
</evidence>
<evidence type="ECO:0000313" key="8">
    <source>
        <dbReference type="Proteomes" id="UP000237968"/>
    </source>
</evidence>
<dbReference type="Pfam" id="PF00015">
    <property type="entry name" value="MCPsignal"/>
    <property type="match status" value="1"/>
</dbReference>
<evidence type="ECO:0000259" key="5">
    <source>
        <dbReference type="PROSITE" id="PS50111"/>
    </source>
</evidence>
<dbReference type="SMART" id="SM00283">
    <property type="entry name" value="MA"/>
    <property type="match status" value="1"/>
</dbReference>
<dbReference type="Gene3D" id="1.10.287.950">
    <property type="entry name" value="Methyl-accepting chemotaxis protein"/>
    <property type="match status" value="1"/>
</dbReference>
<feature type="transmembrane region" description="Helical" evidence="4">
    <location>
        <begin position="129"/>
        <end position="150"/>
    </location>
</feature>
<keyword evidence="4" id="KW-0472">Membrane</keyword>
<sequence length="655" mass="70101">MRDWTISWRTVVRFQLIESPFLILLTFGWVSLLSVELRSVLAPAAVVSVLRLVTTVASLRVLLRPVDGWREAARVGDDARLLAAGEAIRRAPTRFMGVFSIAWTGSFVLATAYVWFAMADRAPIGRGELTAVGLMCVAILTGAWSFAFSVTSRLLGSERVALSRALIERGLGVSAPRTSLSARLLVLMLGYVLASGSLIAVAGVSNNAAFNRSHAISELARVGSSEAARIAAGHPPEHGTILRTAELPPIPQTAAIDELPELGAMRVVLDRRRAQASVAVPLERDRWLLVEGPVERKGDNHGAMLLAFALVLALWGPITAVLTTRSMIDPLREIEAAMRRVVEVGDISQVEHLPIIHEDELGALTHSFNGMVDNLRGLSEAALLVAAGDLSILVEQRGELPDAFRGMLEQLHEIVVEIRATAVDVAAASAEIYAAAQGQEAAAAETSSKVREMSATVGSLAESAEQITTKANDVLLNAERTLATTDEVVAKINQLSARANGVGDLLEAIRDVADRSDLLALNGSLEATRAGEAGRGFALVAAEMRRLAERVTGTVADVRVQVADIEGSGVTTVLATEENRQLADDTAGAAREIFEVTRKQSEDTAQVSLTMQTMTEFVLTASVSTSQTRAAVAGLRQRVEELDRLTRQFELRGDA</sequence>
<dbReference type="PROSITE" id="PS50111">
    <property type="entry name" value="CHEMOTAXIS_TRANSDUC_2"/>
    <property type="match status" value="1"/>
</dbReference>
<comment type="similarity">
    <text evidence="2">Belongs to the methyl-accepting chemotaxis (MCP) protein family.</text>
</comment>
<protein>
    <submittedName>
        <fullName evidence="7">Frizzy aggregation protein FrzCD</fullName>
    </submittedName>
</protein>
<proteinExistence type="inferred from homology"/>
<dbReference type="GO" id="GO:0016020">
    <property type="term" value="C:membrane"/>
    <property type="evidence" value="ECO:0007669"/>
    <property type="project" value="InterPro"/>
</dbReference>
<feature type="transmembrane region" description="Helical" evidence="4">
    <location>
        <begin position="303"/>
        <end position="322"/>
    </location>
</feature>
<feature type="transmembrane region" description="Helical" evidence="4">
    <location>
        <begin position="12"/>
        <end position="34"/>
    </location>
</feature>
<dbReference type="InterPro" id="IPR003660">
    <property type="entry name" value="HAMP_dom"/>
</dbReference>
<keyword evidence="4" id="KW-0812">Transmembrane</keyword>
<dbReference type="OrthoDB" id="2489132at2"/>
<dbReference type="SUPFAM" id="SSF58104">
    <property type="entry name" value="Methyl-accepting chemotaxis protein (MCP) signaling domain"/>
    <property type="match status" value="1"/>
</dbReference>
<dbReference type="PANTHER" id="PTHR32089:SF112">
    <property type="entry name" value="LYSOZYME-LIKE PROTEIN-RELATED"/>
    <property type="match status" value="1"/>
</dbReference>
<dbReference type="PROSITE" id="PS50885">
    <property type="entry name" value="HAMP"/>
    <property type="match status" value="1"/>
</dbReference>
<dbReference type="InterPro" id="IPR004089">
    <property type="entry name" value="MCPsignal_dom"/>
</dbReference>
<organism evidence="7 8">
    <name type="scientific">Enhygromyxa salina</name>
    <dbReference type="NCBI Taxonomy" id="215803"/>
    <lineage>
        <taxon>Bacteria</taxon>
        <taxon>Pseudomonadati</taxon>
        <taxon>Myxococcota</taxon>
        <taxon>Polyangia</taxon>
        <taxon>Nannocystales</taxon>
        <taxon>Nannocystaceae</taxon>
        <taxon>Enhygromyxa</taxon>
    </lineage>
</organism>